<organism evidence="2 3">
    <name type="scientific">Enterococcus italicus (strain DSM 15952 / CCUG 50447 / LMG 22039 / TP 1.5)</name>
    <dbReference type="NCBI Taxonomy" id="888064"/>
    <lineage>
        <taxon>Bacteria</taxon>
        <taxon>Bacillati</taxon>
        <taxon>Bacillota</taxon>
        <taxon>Bacilli</taxon>
        <taxon>Lactobacillales</taxon>
        <taxon>Enterococcaceae</taxon>
        <taxon>Enterococcus</taxon>
    </lineage>
</organism>
<dbReference type="AlphaFoldDB" id="E6LCF7"/>
<feature type="transmembrane region" description="Helical" evidence="1">
    <location>
        <begin position="5"/>
        <end position="20"/>
    </location>
</feature>
<protein>
    <submittedName>
        <fullName evidence="2">Uncharacterized protein</fullName>
    </submittedName>
</protein>
<dbReference type="PATRIC" id="fig|888064.11.peg.654"/>
<dbReference type="eggNOG" id="ENOG5030NPH">
    <property type="taxonomic scope" value="Bacteria"/>
</dbReference>
<reference evidence="2 3" key="1">
    <citation type="submission" date="2010-12" db="EMBL/GenBank/DDBJ databases">
        <authorList>
            <person name="Muzny D."/>
            <person name="Qin X."/>
            <person name="Deng J."/>
            <person name="Jiang H."/>
            <person name="Liu Y."/>
            <person name="Qu J."/>
            <person name="Song X.-Z."/>
            <person name="Zhang L."/>
            <person name="Thornton R."/>
            <person name="Coyle M."/>
            <person name="Francisco L."/>
            <person name="Jackson L."/>
            <person name="Javaid M."/>
            <person name="Korchina V."/>
            <person name="Kovar C."/>
            <person name="Mata R."/>
            <person name="Mathew T."/>
            <person name="Ngo R."/>
            <person name="Nguyen L."/>
            <person name="Nguyen N."/>
            <person name="Okwuonu G."/>
            <person name="Ongeri F."/>
            <person name="Pham C."/>
            <person name="Simmons D."/>
            <person name="Wilczek-Boney K."/>
            <person name="Hale W."/>
            <person name="Jakkamsetti A."/>
            <person name="Pham P."/>
            <person name="Ruth R."/>
            <person name="San Lucas F."/>
            <person name="Warren J."/>
            <person name="Zhang J."/>
            <person name="Zhao Z."/>
            <person name="Zhou C."/>
            <person name="Zhu D."/>
            <person name="Lee S."/>
            <person name="Bess C."/>
            <person name="Blankenburg K."/>
            <person name="Forbes L."/>
            <person name="Fu Q."/>
            <person name="Gubbala S."/>
            <person name="Hirani K."/>
            <person name="Jayaseelan J.C."/>
            <person name="Lara F."/>
            <person name="Munidasa M."/>
            <person name="Palculict T."/>
            <person name="Patil S."/>
            <person name="Pu L.-L."/>
            <person name="Saada N."/>
            <person name="Tang L."/>
            <person name="Weissenberger G."/>
            <person name="Zhu Y."/>
            <person name="Hemphill L."/>
            <person name="Shang Y."/>
            <person name="Youmans B."/>
            <person name="Ayvaz T."/>
            <person name="Ross M."/>
            <person name="Santibanez J."/>
            <person name="Aqrawi P."/>
            <person name="Gross S."/>
            <person name="Joshi V."/>
            <person name="Fowler G."/>
            <person name="Nazareth L."/>
            <person name="Reid J."/>
            <person name="Worley K."/>
            <person name="Petrosino J."/>
            <person name="Highlander S."/>
            <person name="Gibbs R."/>
        </authorList>
    </citation>
    <scope>NUCLEOTIDE SEQUENCE [LARGE SCALE GENOMIC DNA]</scope>
    <source>
        <strain evidence="3">DSM 15952 / CCUG 50447 / LMG 22039 / TP 1.5</strain>
    </source>
</reference>
<proteinExistence type="predicted"/>
<keyword evidence="3" id="KW-1185">Reference proteome</keyword>
<gene>
    <name evidence="2" type="ORF">HMPREF9088_0047</name>
</gene>
<name>E6LCF7_ENTI1</name>
<comment type="caution">
    <text evidence="2">The sequence shown here is derived from an EMBL/GenBank/DDBJ whole genome shotgun (WGS) entry which is preliminary data.</text>
</comment>
<dbReference type="STRING" id="888064.HMPREF9088_0047"/>
<dbReference type="Proteomes" id="UP000010296">
    <property type="component" value="Unassembled WGS sequence"/>
</dbReference>
<feature type="transmembrane region" description="Helical" evidence="1">
    <location>
        <begin position="26"/>
        <end position="42"/>
    </location>
</feature>
<keyword evidence="1" id="KW-0812">Transmembrane</keyword>
<dbReference type="HOGENOM" id="CLU_189811_0_0_9"/>
<accession>E6LCF7</accession>
<evidence type="ECO:0000313" key="2">
    <source>
        <dbReference type="EMBL" id="EFU75135.1"/>
    </source>
</evidence>
<evidence type="ECO:0000313" key="3">
    <source>
        <dbReference type="Proteomes" id="UP000010296"/>
    </source>
</evidence>
<evidence type="ECO:0000256" key="1">
    <source>
        <dbReference type="SAM" id="Phobius"/>
    </source>
</evidence>
<keyword evidence="1" id="KW-1133">Transmembrane helix</keyword>
<sequence>MTMDQLLFLLILIALIWMIFKVSRWIWRIASFVIVLVVIWYFRETINSSLTQYSEWIPNPEVRANVQQFLQTFFEKLNQFGQTVTNLIQ</sequence>
<dbReference type="EMBL" id="AEPV01000002">
    <property type="protein sequence ID" value="EFU75135.1"/>
    <property type="molecule type" value="Genomic_DNA"/>
</dbReference>
<keyword evidence="1" id="KW-0472">Membrane</keyword>